<feature type="domain" description="Penicillin-binding protein transpeptidase" evidence="13">
    <location>
        <begin position="338"/>
        <end position="584"/>
    </location>
</feature>
<keyword evidence="12" id="KW-1133">Transmembrane helix</keyword>
<evidence type="ECO:0000256" key="11">
    <source>
        <dbReference type="ARBA" id="ARBA00049902"/>
    </source>
</evidence>
<organism evidence="16 17">
    <name type="scientific">Hyphomicrobium album</name>
    <dbReference type="NCBI Taxonomy" id="2665159"/>
    <lineage>
        <taxon>Bacteria</taxon>
        <taxon>Pseudomonadati</taxon>
        <taxon>Pseudomonadota</taxon>
        <taxon>Alphaproteobacteria</taxon>
        <taxon>Hyphomicrobiales</taxon>
        <taxon>Hyphomicrobiaceae</taxon>
        <taxon>Hyphomicrobium</taxon>
    </lineage>
</organism>
<dbReference type="InterPro" id="IPR001460">
    <property type="entry name" value="PCN-bd_Tpept"/>
</dbReference>
<evidence type="ECO:0000313" key="17">
    <source>
        <dbReference type="Proteomes" id="UP000440694"/>
    </source>
</evidence>
<keyword evidence="6" id="KW-0328">Glycosyltransferase</keyword>
<keyword evidence="7" id="KW-0808">Transferase</keyword>
<dbReference type="GO" id="GO:0008658">
    <property type="term" value="F:penicillin binding"/>
    <property type="evidence" value="ECO:0007669"/>
    <property type="project" value="InterPro"/>
</dbReference>
<evidence type="ECO:0000256" key="4">
    <source>
        <dbReference type="ARBA" id="ARBA00022645"/>
    </source>
</evidence>
<evidence type="ECO:0000256" key="2">
    <source>
        <dbReference type="ARBA" id="ARBA00007090"/>
    </source>
</evidence>
<dbReference type="EMBL" id="WMBQ01000002">
    <property type="protein sequence ID" value="MTD95198.1"/>
    <property type="molecule type" value="Genomic_DNA"/>
</dbReference>
<dbReference type="GO" id="GO:0009252">
    <property type="term" value="P:peptidoglycan biosynthetic process"/>
    <property type="evidence" value="ECO:0007669"/>
    <property type="project" value="UniProtKB-UniPathway"/>
</dbReference>
<dbReference type="Pfam" id="PF06832">
    <property type="entry name" value="BiPBP_C"/>
    <property type="match status" value="1"/>
</dbReference>
<sequence>MRDAIKRRLSFSWRRTSNGGETHSSPPAAPRAKRYLRHALIGAGTLAGAVAVAAVSGYIAVDRLGAPDLAQVNQLSTTVLDRNGHLLRAFTTQSGRWRLPVEASDVDQRYLAMLMAFEDKRFYEHGGIDMRSLARAAVQLVENRRIVSGASTLTMQVARLIEGRYERSGGAKLRQIVGALQLEHHLNKRQILSLYLRLAPFGGNIEGVRAASLAYFGKEPRRLSIGEAALLVALPQSPEWRRPDRNPRAARVARDRVLQRATEEGVITEAEARRAALEPVPIGRRAFPKLAPHLAEAEVMAQPKETVHLLTIDRGVQRALEALAEEQTKLLGRKLSAAILAVDHTTGEVIAHVGSAGYLDDARAGAIDMVNAMRSPGSTLKPFIYGLAFEAGLAHPETLIEDRPVRYGSYAPKNFDEDFHGTVTIRDALAQSLNIPAVKVLSAVGPGKLAGRFRKIGVEPAFPDKTVPTLAMALGGVGLTLHDVTTLYAGLARGGDVVPLVHRRADVADAAKALLHGKQAERKRLLSPLAAWYVSDILKDAPPPVNAKAGRFAYKTGTSYGYRDAWAVGYDGKYTVAVWVGRPDGASTPGLSGRVAAAPILFDAFARLGDKRTPLSGPPSGALRVTGSELPPPLKRFREGGIADVAQGPFLEPRVLISFPPDRAEVETETGDQLLLKASGGVLPLTWLVNGAPITSDPRARQVVWQPDGNGFVRLSVVDAKGRVDRVTVRLKGSEGVVTMAGEEQKR</sequence>
<dbReference type="InterPro" id="IPR009647">
    <property type="entry name" value="PBP_C"/>
</dbReference>
<dbReference type="GO" id="GO:0030288">
    <property type="term" value="C:outer membrane-bounded periplasmic space"/>
    <property type="evidence" value="ECO:0007669"/>
    <property type="project" value="TreeGrafter"/>
</dbReference>
<dbReference type="Pfam" id="PF00905">
    <property type="entry name" value="Transpeptidase"/>
    <property type="match status" value="1"/>
</dbReference>
<evidence type="ECO:0000256" key="3">
    <source>
        <dbReference type="ARBA" id="ARBA00007739"/>
    </source>
</evidence>
<proteinExistence type="inferred from homology"/>
<keyword evidence="9" id="KW-0511">Multifunctional enzyme</keyword>
<evidence type="ECO:0000259" key="15">
    <source>
        <dbReference type="Pfam" id="PF06832"/>
    </source>
</evidence>
<dbReference type="NCBIfam" id="TIGR02073">
    <property type="entry name" value="PBP_1c"/>
    <property type="match status" value="1"/>
</dbReference>
<dbReference type="InterPro" id="IPR011815">
    <property type="entry name" value="PBP_1c"/>
</dbReference>
<keyword evidence="5" id="KW-0645">Protease</keyword>
<evidence type="ECO:0000256" key="7">
    <source>
        <dbReference type="ARBA" id="ARBA00022679"/>
    </source>
</evidence>
<dbReference type="InterPro" id="IPR001264">
    <property type="entry name" value="Glyco_trans_51"/>
</dbReference>
<evidence type="ECO:0000256" key="1">
    <source>
        <dbReference type="ARBA" id="ARBA00004752"/>
    </source>
</evidence>
<dbReference type="InterPro" id="IPR023346">
    <property type="entry name" value="Lysozyme-like_dom_sf"/>
</dbReference>
<dbReference type="Gene3D" id="1.10.3810.10">
    <property type="entry name" value="Biosynthetic peptidoglycan transglycosylase-like"/>
    <property type="match status" value="1"/>
</dbReference>
<keyword evidence="8" id="KW-0378">Hydrolase</keyword>
<dbReference type="PANTHER" id="PTHR32282">
    <property type="entry name" value="BINDING PROTEIN TRANSPEPTIDASE, PUTATIVE-RELATED"/>
    <property type="match status" value="1"/>
</dbReference>
<dbReference type="RefSeq" id="WP_154739763.1">
    <property type="nucleotide sequence ID" value="NZ_WMBQ01000002.1"/>
</dbReference>
<keyword evidence="12" id="KW-0472">Membrane</keyword>
<feature type="domain" description="Glycosyl transferase family 51" evidence="14">
    <location>
        <begin position="86"/>
        <end position="261"/>
    </location>
</feature>
<feature type="transmembrane region" description="Helical" evidence="12">
    <location>
        <begin position="39"/>
        <end position="61"/>
    </location>
</feature>
<dbReference type="EC" id="2.4.99.28" evidence="10"/>
<keyword evidence="12" id="KW-0812">Transmembrane</keyword>
<dbReference type="InterPro" id="IPR050396">
    <property type="entry name" value="Glycosyltr_51/Transpeptidase"/>
</dbReference>
<accession>A0A6I3KLE6</accession>
<comment type="caution">
    <text evidence="16">The sequence shown here is derived from an EMBL/GenBank/DDBJ whole genome shotgun (WGS) entry which is preliminary data.</text>
</comment>
<gene>
    <name evidence="16" type="primary">pbpC</name>
    <name evidence="16" type="ORF">GIW81_12730</name>
</gene>
<evidence type="ECO:0000256" key="9">
    <source>
        <dbReference type="ARBA" id="ARBA00023268"/>
    </source>
</evidence>
<evidence type="ECO:0000259" key="13">
    <source>
        <dbReference type="Pfam" id="PF00905"/>
    </source>
</evidence>
<dbReference type="InterPro" id="IPR012338">
    <property type="entry name" value="Beta-lactam/transpept-like"/>
</dbReference>
<dbReference type="Pfam" id="PF00912">
    <property type="entry name" value="Transgly"/>
    <property type="match status" value="1"/>
</dbReference>
<dbReference type="Proteomes" id="UP000440694">
    <property type="component" value="Unassembled WGS sequence"/>
</dbReference>
<comment type="similarity">
    <text evidence="3">In the N-terminal section; belongs to the glycosyltransferase 51 family.</text>
</comment>
<dbReference type="SUPFAM" id="SSF56601">
    <property type="entry name" value="beta-lactamase/transpeptidase-like"/>
    <property type="match status" value="1"/>
</dbReference>
<dbReference type="GO" id="GO:0006508">
    <property type="term" value="P:proteolysis"/>
    <property type="evidence" value="ECO:0007669"/>
    <property type="project" value="UniProtKB-KW"/>
</dbReference>
<feature type="domain" description="Penicillin-binding C-terminal" evidence="15">
    <location>
        <begin position="653"/>
        <end position="729"/>
    </location>
</feature>
<evidence type="ECO:0000256" key="8">
    <source>
        <dbReference type="ARBA" id="ARBA00022801"/>
    </source>
</evidence>
<evidence type="ECO:0000256" key="5">
    <source>
        <dbReference type="ARBA" id="ARBA00022670"/>
    </source>
</evidence>
<name>A0A6I3KLE6_9HYPH</name>
<dbReference type="PANTHER" id="PTHR32282:SF15">
    <property type="entry name" value="PENICILLIN-BINDING PROTEIN 1C"/>
    <property type="match status" value="1"/>
</dbReference>
<evidence type="ECO:0000259" key="14">
    <source>
        <dbReference type="Pfam" id="PF00912"/>
    </source>
</evidence>
<dbReference type="InterPro" id="IPR036950">
    <property type="entry name" value="PBP_transglycosylase"/>
</dbReference>
<dbReference type="Gene3D" id="3.40.710.10">
    <property type="entry name" value="DD-peptidase/beta-lactamase superfamily"/>
    <property type="match status" value="1"/>
</dbReference>
<evidence type="ECO:0000256" key="6">
    <source>
        <dbReference type="ARBA" id="ARBA00022676"/>
    </source>
</evidence>
<comment type="catalytic activity">
    <reaction evidence="11">
        <text>[GlcNAc-(1-&gt;4)-Mur2Ac(oyl-L-Ala-gamma-D-Glu-L-Lys-D-Ala-D-Ala)](n)-di-trans,octa-cis-undecaprenyl diphosphate + beta-D-GlcNAc-(1-&gt;4)-Mur2Ac(oyl-L-Ala-gamma-D-Glu-L-Lys-D-Ala-D-Ala)-di-trans,octa-cis-undecaprenyl diphosphate = [GlcNAc-(1-&gt;4)-Mur2Ac(oyl-L-Ala-gamma-D-Glu-L-Lys-D-Ala-D-Ala)](n+1)-di-trans,octa-cis-undecaprenyl diphosphate + di-trans,octa-cis-undecaprenyl diphosphate + H(+)</text>
        <dbReference type="Rhea" id="RHEA:23708"/>
        <dbReference type="Rhea" id="RHEA-COMP:9602"/>
        <dbReference type="Rhea" id="RHEA-COMP:9603"/>
        <dbReference type="ChEBI" id="CHEBI:15378"/>
        <dbReference type="ChEBI" id="CHEBI:58405"/>
        <dbReference type="ChEBI" id="CHEBI:60033"/>
        <dbReference type="ChEBI" id="CHEBI:78435"/>
        <dbReference type="EC" id="2.4.99.28"/>
    </reaction>
</comment>
<reference evidence="16 17" key="1">
    <citation type="submission" date="2019-11" db="EMBL/GenBank/DDBJ databases">
        <title>Identification of a novel strain.</title>
        <authorList>
            <person name="Xu Q."/>
            <person name="Wang G."/>
        </authorList>
    </citation>
    <scope>NUCLEOTIDE SEQUENCE [LARGE SCALE GENOMIC DNA]</scope>
    <source>
        <strain evidence="17">xq</strain>
    </source>
</reference>
<keyword evidence="4" id="KW-0121">Carboxypeptidase</keyword>
<evidence type="ECO:0000256" key="10">
    <source>
        <dbReference type="ARBA" id="ARBA00044770"/>
    </source>
</evidence>
<dbReference type="GO" id="GO:0004180">
    <property type="term" value="F:carboxypeptidase activity"/>
    <property type="evidence" value="ECO:0007669"/>
    <property type="project" value="UniProtKB-KW"/>
</dbReference>
<comment type="pathway">
    <text evidence="1">Cell wall biogenesis; peptidoglycan biosynthesis.</text>
</comment>
<dbReference type="UniPathway" id="UPA00219"/>
<dbReference type="GO" id="GO:0008955">
    <property type="term" value="F:peptidoglycan glycosyltransferase activity"/>
    <property type="evidence" value="ECO:0007669"/>
    <property type="project" value="UniProtKB-EC"/>
</dbReference>
<dbReference type="SUPFAM" id="SSF53955">
    <property type="entry name" value="Lysozyme-like"/>
    <property type="match status" value="1"/>
</dbReference>
<protein>
    <recommendedName>
        <fullName evidence="10">peptidoglycan glycosyltransferase</fullName>
        <ecNumber evidence="10">2.4.99.28</ecNumber>
    </recommendedName>
</protein>
<evidence type="ECO:0000313" key="16">
    <source>
        <dbReference type="EMBL" id="MTD95198.1"/>
    </source>
</evidence>
<comment type="similarity">
    <text evidence="2">In the C-terminal section; belongs to the transpeptidase family.</text>
</comment>
<dbReference type="AlphaFoldDB" id="A0A6I3KLE6"/>
<keyword evidence="17" id="KW-1185">Reference proteome</keyword>
<evidence type="ECO:0000256" key="12">
    <source>
        <dbReference type="SAM" id="Phobius"/>
    </source>
</evidence>